<keyword evidence="2" id="KW-1185">Reference proteome</keyword>
<dbReference type="Gramene" id="AET2Gv20257500.3">
    <property type="protein sequence ID" value="AET2Gv20257500.3"/>
    <property type="gene ID" value="AET2Gv20257500"/>
</dbReference>
<evidence type="ECO:0000313" key="2">
    <source>
        <dbReference type="Proteomes" id="UP000015105"/>
    </source>
</evidence>
<reference evidence="1" key="4">
    <citation type="submission" date="2019-03" db="UniProtKB">
        <authorList>
            <consortium name="EnsemblPlants"/>
        </authorList>
    </citation>
    <scope>IDENTIFICATION</scope>
</reference>
<dbReference type="Proteomes" id="UP000015105">
    <property type="component" value="Chromosome 2D"/>
</dbReference>
<proteinExistence type="predicted"/>
<accession>A0A453ATT4</accession>
<evidence type="ECO:0000313" key="1">
    <source>
        <dbReference type="EnsemblPlants" id="AET2Gv20257500.3"/>
    </source>
</evidence>
<reference evidence="2" key="1">
    <citation type="journal article" date="2014" name="Science">
        <title>Ancient hybridizations among the ancestral genomes of bread wheat.</title>
        <authorList>
            <consortium name="International Wheat Genome Sequencing Consortium,"/>
            <person name="Marcussen T."/>
            <person name="Sandve S.R."/>
            <person name="Heier L."/>
            <person name="Spannagl M."/>
            <person name="Pfeifer M."/>
            <person name="Jakobsen K.S."/>
            <person name="Wulff B.B."/>
            <person name="Steuernagel B."/>
            <person name="Mayer K.F."/>
            <person name="Olsen O.A."/>
        </authorList>
    </citation>
    <scope>NUCLEOTIDE SEQUENCE [LARGE SCALE GENOMIC DNA]</scope>
    <source>
        <strain evidence="2">cv. AL8/78</strain>
    </source>
</reference>
<dbReference type="AlphaFoldDB" id="A0A453ATT4"/>
<reference evidence="1" key="3">
    <citation type="journal article" date="2017" name="Nature">
        <title>Genome sequence of the progenitor of the wheat D genome Aegilops tauschii.</title>
        <authorList>
            <person name="Luo M.C."/>
            <person name="Gu Y.Q."/>
            <person name="Puiu D."/>
            <person name="Wang H."/>
            <person name="Twardziok S.O."/>
            <person name="Deal K.R."/>
            <person name="Huo N."/>
            <person name="Zhu T."/>
            <person name="Wang L."/>
            <person name="Wang Y."/>
            <person name="McGuire P.E."/>
            <person name="Liu S."/>
            <person name="Long H."/>
            <person name="Ramasamy R.K."/>
            <person name="Rodriguez J.C."/>
            <person name="Van S.L."/>
            <person name="Yuan L."/>
            <person name="Wang Z."/>
            <person name="Xia Z."/>
            <person name="Xiao L."/>
            <person name="Anderson O.D."/>
            <person name="Ouyang S."/>
            <person name="Liang Y."/>
            <person name="Zimin A.V."/>
            <person name="Pertea G."/>
            <person name="Qi P."/>
            <person name="Bennetzen J.L."/>
            <person name="Dai X."/>
            <person name="Dawson M.W."/>
            <person name="Muller H.G."/>
            <person name="Kugler K."/>
            <person name="Rivarola-Duarte L."/>
            <person name="Spannagl M."/>
            <person name="Mayer K.F.X."/>
            <person name="Lu F.H."/>
            <person name="Bevan M.W."/>
            <person name="Leroy P."/>
            <person name="Li P."/>
            <person name="You F.M."/>
            <person name="Sun Q."/>
            <person name="Liu Z."/>
            <person name="Lyons E."/>
            <person name="Wicker T."/>
            <person name="Salzberg S.L."/>
            <person name="Devos K.M."/>
            <person name="Dvorak J."/>
        </authorList>
    </citation>
    <scope>NUCLEOTIDE SEQUENCE [LARGE SCALE GENOMIC DNA]</scope>
    <source>
        <strain evidence="1">cv. AL8/78</strain>
    </source>
</reference>
<reference evidence="2" key="2">
    <citation type="journal article" date="2017" name="Nat. Plants">
        <title>The Aegilops tauschii genome reveals multiple impacts of transposons.</title>
        <authorList>
            <person name="Zhao G."/>
            <person name="Zou C."/>
            <person name="Li K."/>
            <person name="Wang K."/>
            <person name="Li T."/>
            <person name="Gao L."/>
            <person name="Zhang X."/>
            <person name="Wang H."/>
            <person name="Yang Z."/>
            <person name="Liu X."/>
            <person name="Jiang W."/>
            <person name="Mao L."/>
            <person name="Kong X."/>
            <person name="Jiao Y."/>
            <person name="Jia J."/>
        </authorList>
    </citation>
    <scope>NUCLEOTIDE SEQUENCE [LARGE SCALE GENOMIC DNA]</scope>
    <source>
        <strain evidence="2">cv. AL8/78</strain>
    </source>
</reference>
<name>A0A453ATT4_AEGTS</name>
<reference evidence="1" key="5">
    <citation type="journal article" date="2021" name="G3 (Bethesda)">
        <title>Aegilops tauschii genome assembly Aet v5.0 features greater sequence contiguity and improved annotation.</title>
        <authorList>
            <person name="Wang L."/>
            <person name="Zhu T."/>
            <person name="Rodriguez J.C."/>
            <person name="Deal K.R."/>
            <person name="Dubcovsky J."/>
            <person name="McGuire P.E."/>
            <person name="Lux T."/>
            <person name="Spannagl M."/>
            <person name="Mayer K.F.X."/>
            <person name="Baldrich P."/>
            <person name="Meyers B.C."/>
            <person name="Huo N."/>
            <person name="Gu Y.Q."/>
            <person name="Zhou H."/>
            <person name="Devos K.M."/>
            <person name="Bennetzen J.L."/>
            <person name="Unver T."/>
            <person name="Budak H."/>
            <person name="Gulick P.J."/>
            <person name="Galiba G."/>
            <person name="Kalapos B."/>
            <person name="Nelson D.R."/>
            <person name="Li P."/>
            <person name="You F.M."/>
            <person name="Luo M.C."/>
            <person name="Dvorak J."/>
        </authorList>
    </citation>
    <scope>NUCLEOTIDE SEQUENCE [LARGE SCALE GENOMIC DNA]</scope>
    <source>
        <strain evidence="1">cv. AL8/78</strain>
    </source>
</reference>
<dbReference type="EnsemblPlants" id="AET2Gv20257500.3">
    <property type="protein sequence ID" value="AET2Gv20257500.3"/>
    <property type="gene ID" value="AET2Gv20257500"/>
</dbReference>
<organism evidence="1 2">
    <name type="scientific">Aegilops tauschii subsp. strangulata</name>
    <name type="common">Goatgrass</name>
    <dbReference type="NCBI Taxonomy" id="200361"/>
    <lineage>
        <taxon>Eukaryota</taxon>
        <taxon>Viridiplantae</taxon>
        <taxon>Streptophyta</taxon>
        <taxon>Embryophyta</taxon>
        <taxon>Tracheophyta</taxon>
        <taxon>Spermatophyta</taxon>
        <taxon>Magnoliopsida</taxon>
        <taxon>Liliopsida</taxon>
        <taxon>Poales</taxon>
        <taxon>Poaceae</taxon>
        <taxon>BOP clade</taxon>
        <taxon>Pooideae</taxon>
        <taxon>Triticodae</taxon>
        <taxon>Triticeae</taxon>
        <taxon>Triticinae</taxon>
        <taxon>Aegilops</taxon>
    </lineage>
</organism>
<protein>
    <submittedName>
        <fullName evidence="1">Uncharacterized protein</fullName>
    </submittedName>
</protein>
<sequence length="138" mass="15038">MERSLLLSACATSLATVMQKKSQPRSAALTVSARRASSLHGTMASNSEAPPHLMRRSLLPSCLLLTGTNLDRPVAWSRRASYRPKVKAEGVGVAAVQVKQQRRNRWPVMMVASPSLSPSNPLATDISRFLFHAKTSKL</sequence>